<comment type="caution">
    <text evidence="1">The sequence shown here is derived from an EMBL/GenBank/DDBJ whole genome shotgun (WGS) entry which is preliminary data.</text>
</comment>
<sequence length="95" mass="10612">MQNVTRPSHQTRLKSRHVPLISVNDDLDDVNGGGSAHFSIQLVLETLLMATLSLPLFKISLPGAERERQRTLGVGVEPLSRQVRRSRLERHGSFS</sequence>
<dbReference type="EMBL" id="JAYMGO010000007">
    <property type="protein sequence ID" value="KAL1272156.1"/>
    <property type="molecule type" value="Genomic_DNA"/>
</dbReference>
<organism evidence="1 2">
    <name type="scientific">Cirrhinus molitorella</name>
    <name type="common">mud carp</name>
    <dbReference type="NCBI Taxonomy" id="172907"/>
    <lineage>
        <taxon>Eukaryota</taxon>
        <taxon>Metazoa</taxon>
        <taxon>Chordata</taxon>
        <taxon>Craniata</taxon>
        <taxon>Vertebrata</taxon>
        <taxon>Euteleostomi</taxon>
        <taxon>Actinopterygii</taxon>
        <taxon>Neopterygii</taxon>
        <taxon>Teleostei</taxon>
        <taxon>Ostariophysi</taxon>
        <taxon>Cypriniformes</taxon>
        <taxon>Cyprinidae</taxon>
        <taxon>Labeoninae</taxon>
        <taxon>Labeonini</taxon>
        <taxon>Cirrhinus</taxon>
    </lineage>
</organism>
<accession>A0ABR3N5K4</accession>
<dbReference type="Proteomes" id="UP001558613">
    <property type="component" value="Unassembled WGS sequence"/>
</dbReference>
<evidence type="ECO:0000313" key="2">
    <source>
        <dbReference type="Proteomes" id="UP001558613"/>
    </source>
</evidence>
<keyword evidence="2" id="KW-1185">Reference proteome</keyword>
<proteinExistence type="predicted"/>
<name>A0ABR3N5K4_9TELE</name>
<gene>
    <name evidence="1" type="ORF">QQF64_031172</name>
</gene>
<protein>
    <submittedName>
        <fullName evidence="1">Uncharacterized protein</fullName>
    </submittedName>
</protein>
<reference evidence="1 2" key="1">
    <citation type="submission" date="2023-09" db="EMBL/GenBank/DDBJ databases">
        <authorList>
            <person name="Wang M."/>
        </authorList>
    </citation>
    <scope>NUCLEOTIDE SEQUENCE [LARGE SCALE GENOMIC DNA]</scope>
    <source>
        <strain evidence="1">GT-2023</strain>
        <tissue evidence="1">Liver</tissue>
    </source>
</reference>
<evidence type="ECO:0000313" key="1">
    <source>
        <dbReference type="EMBL" id="KAL1272156.1"/>
    </source>
</evidence>